<dbReference type="SMART" id="SM00249">
    <property type="entry name" value="PHD"/>
    <property type="match status" value="1"/>
</dbReference>
<dbReference type="InterPro" id="IPR011011">
    <property type="entry name" value="Znf_FYVE_PHD"/>
</dbReference>
<gene>
    <name evidence="6" type="ORF">AVEN_204613_1</name>
</gene>
<comment type="caution">
    <text evidence="6">The sequence shown here is derived from an EMBL/GenBank/DDBJ whole genome shotgun (WGS) entry which is preliminary data.</text>
</comment>
<dbReference type="Gene3D" id="3.30.40.10">
    <property type="entry name" value="Zinc/RING finger domain, C3HC4 (zinc finger)"/>
    <property type="match status" value="1"/>
</dbReference>
<evidence type="ECO:0000259" key="5">
    <source>
        <dbReference type="PROSITE" id="PS50016"/>
    </source>
</evidence>
<dbReference type="Proteomes" id="UP000499080">
    <property type="component" value="Unassembled WGS sequence"/>
</dbReference>
<proteinExistence type="predicted"/>
<evidence type="ECO:0000313" key="7">
    <source>
        <dbReference type="Proteomes" id="UP000499080"/>
    </source>
</evidence>
<dbReference type="PANTHER" id="PTHR12618">
    <property type="entry name" value="PHD AND RING FINGER DOMAIN-CONTAINING PROTEIN 1"/>
    <property type="match status" value="1"/>
</dbReference>
<evidence type="ECO:0000256" key="4">
    <source>
        <dbReference type="PROSITE-ProRule" id="PRU00146"/>
    </source>
</evidence>
<dbReference type="Pfam" id="PF00628">
    <property type="entry name" value="PHD"/>
    <property type="match status" value="1"/>
</dbReference>
<organism evidence="6 7">
    <name type="scientific">Araneus ventricosus</name>
    <name type="common">Orbweaver spider</name>
    <name type="synonym">Epeira ventricosa</name>
    <dbReference type="NCBI Taxonomy" id="182803"/>
    <lineage>
        <taxon>Eukaryota</taxon>
        <taxon>Metazoa</taxon>
        <taxon>Ecdysozoa</taxon>
        <taxon>Arthropoda</taxon>
        <taxon>Chelicerata</taxon>
        <taxon>Arachnida</taxon>
        <taxon>Araneae</taxon>
        <taxon>Araneomorphae</taxon>
        <taxon>Entelegynae</taxon>
        <taxon>Araneoidea</taxon>
        <taxon>Araneidae</taxon>
        <taxon>Araneus</taxon>
    </lineage>
</organism>
<dbReference type="SUPFAM" id="SSF57903">
    <property type="entry name" value="FYVE/PHD zinc finger"/>
    <property type="match status" value="1"/>
</dbReference>
<keyword evidence="7" id="KW-1185">Reference proteome</keyword>
<dbReference type="InterPro" id="IPR019786">
    <property type="entry name" value="Zinc_finger_PHD-type_CS"/>
</dbReference>
<dbReference type="InterPro" id="IPR019787">
    <property type="entry name" value="Znf_PHD-finger"/>
</dbReference>
<feature type="domain" description="PHD-type" evidence="5">
    <location>
        <begin position="48"/>
        <end position="99"/>
    </location>
</feature>
<keyword evidence="2 4" id="KW-0863">Zinc-finger</keyword>
<dbReference type="PANTHER" id="PTHR12618:SF20">
    <property type="entry name" value="PHD AND RING FINGER DOMAIN-CONTAINING PROTEIN 1"/>
    <property type="match status" value="1"/>
</dbReference>
<evidence type="ECO:0000256" key="2">
    <source>
        <dbReference type="ARBA" id="ARBA00022771"/>
    </source>
</evidence>
<accession>A0A4Y2U8A5</accession>
<dbReference type="GO" id="GO:0008270">
    <property type="term" value="F:zinc ion binding"/>
    <property type="evidence" value="ECO:0007669"/>
    <property type="project" value="UniProtKB-KW"/>
</dbReference>
<dbReference type="InterPro" id="IPR013083">
    <property type="entry name" value="Znf_RING/FYVE/PHD"/>
</dbReference>
<evidence type="ECO:0000256" key="3">
    <source>
        <dbReference type="ARBA" id="ARBA00022833"/>
    </source>
</evidence>
<keyword evidence="3" id="KW-0862">Zinc</keyword>
<protein>
    <recommendedName>
        <fullName evidence="5">PHD-type domain-containing protein</fullName>
    </recommendedName>
</protein>
<dbReference type="InterPro" id="IPR001965">
    <property type="entry name" value="Znf_PHD"/>
</dbReference>
<dbReference type="PROSITE" id="PS01359">
    <property type="entry name" value="ZF_PHD_1"/>
    <property type="match status" value="1"/>
</dbReference>
<keyword evidence="1" id="KW-0479">Metal-binding</keyword>
<sequence>MEWPKRVARHGNFCPVDRQKFKKIISGDEVIQIKYKRKKRSLDLYDISVHCEVCKDVKERNDTVLLCDSCDLAYHLDCLNPPLKSIPRGNWFCPDCQEVGKKLTAIKLAKYIEELAIHDPGQLSHSRWLITANKVLSCYRSEKNQFFKSSVP</sequence>
<dbReference type="InterPro" id="IPR047157">
    <property type="entry name" value="PHRF1/Atg35"/>
</dbReference>
<dbReference type="OrthoDB" id="336088at2759"/>
<reference evidence="6 7" key="1">
    <citation type="journal article" date="2019" name="Sci. Rep.">
        <title>Orb-weaving spider Araneus ventricosus genome elucidates the spidroin gene catalogue.</title>
        <authorList>
            <person name="Kono N."/>
            <person name="Nakamura H."/>
            <person name="Ohtoshi R."/>
            <person name="Moran D.A.P."/>
            <person name="Shinohara A."/>
            <person name="Yoshida Y."/>
            <person name="Fujiwara M."/>
            <person name="Mori M."/>
            <person name="Tomita M."/>
            <person name="Arakawa K."/>
        </authorList>
    </citation>
    <scope>NUCLEOTIDE SEQUENCE [LARGE SCALE GENOMIC DNA]</scope>
</reference>
<dbReference type="EMBL" id="BGPR01034092">
    <property type="protein sequence ID" value="GBO08291.1"/>
    <property type="molecule type" value="Genomic_DNA"/>
</dbReference>
<dbReference type="PROSITE" id="PS50016">
    <property type="entry name" value="ZF_PHD_2"/>
    <property type="match status" value="1"/>
</dbReference>
<evidence type="ECO:0000313" key="6">
    <source>
        <dbReference type="EMBL" id="GBO08291.1"/>
    </source>
</evidence>
<dbReference type="AlphaFoldDB" id="A0A4Y2U8A5"/>
<name>A0A4Y2U8A5_ARAVE</name>
<evidence type="ECO:0000256" key="1">
    <source>
        <dbReference type="ARBA" id="ARBA00022723"/>
    </source>
</evidence>